<sequence length="214" mass="25131">VAFVQNRFQYRRNGRTAYEDLKMVKYRSPLLIFAENIPAKKSGVPDNRLTSAWQAGVWLRRSTATGEHIAGTMLGIVKARAVKKRPEELQWDKEAFDKMVFPMWSQTDLKDVRGTAGWTPTEGPSSRGYGLVEQWWHYQLNQQQQRRQLQDRGRDQRLQVLSAKQLIEKTEDVEMSIQVVEQLKPNEEENDEQMNKRVIMTRKFTEQEITIARY</sequence>
<feature type="non-terminal residue" evidence="1">
    <location>
        <position position="214"/>
    </location>
</feature>
<name>A0ABN9SU36_9DINO</name>
<accession>A0ABN9SU36</accession>
<evidence type="ECO:0000313" key="1">
    <source>
        <dbReference type="EMBL" id="CAK0835768.1"/>
    </source>
</evidence>
<feature type="non-terminal residue" evidence="1">
    <location>
        <position position="1"/>
    </location>
</feature>
<gene>
    <name evidence="1" type="ORF">PCOR1329_LOCUS32477</name>
</gene>
<evidence type="ECO:0000313" key="2">
    <source>
        <dbReference type="Proteomes" id="UP001189429"/>
    </source>
</evidence>
<reference evidence="1" key="1">
    <citation type="submission" date="2023-10" db="EMBL/GenBank/DDBJ databases">
        <authorList>
            <person name="Chen Y."/>
            <person name="Shah S."/>
            <person name="Dougan E. K."/>
            <person name="Thang M."/>
            <person name="Chan C."/>
        </authorList>
    </citation>
    <scope>NUCLEOTIDE SEQUENCE [LARGE SCALE GENOMIC DNA]</scope>
</reference>
<protein>
    <submittedName>
        <fullName evidence="1">Uncharacterized protein</fullName>
    </submittedName>
</protein>
<dbReference type="Proteomes" id="UP001189429">
    <property type="component" value="Unassembled WGS sequence"/>
</dbReference>
<comment type="caution">
    <text evidence="1">The sequence shown here is derived from an EMBL/GenBank/DDBJ whole genome shotgun (WGS) entry which is preliminary data.</text>
</comment>
<dbReference type="EMBL" id="CAUYUJ010013191">
    <property type="protein sequence ID" value="CAK0835768.1"/>
    <property type="molecule type" value="Genomic_DNA"/>
</dbReference>
<organism evidence="1 2">
    <name type="scientific">Prorocentrum cordatum</name>
    <dbReference type="NCBI Taxonomy" id="2364126"/>
    <lineage>
        <taxon>Eukaryota</taxon>
        <taxon>Sar</taxon>
        <taxon>Alveolata</taxon>
        <taxon>Dinophyceae</taxon>
        <taxon>Prorocentrales</taxon>
        <taxon>Prorocentraceae</taxon>
        <taxon>Prorocentrum</taxon>
    </lineage>
</organism>
<keyword evidence="2" id="KW-1185">Reference proteome</keyword>
<proteinExistence type="predicted"/>